<feature type="compositionally biased region" description="Polar residues" evidence="1">
    <location>
        <begin position="175"/>
        <end position="189"/>
    </location>
</feature>
<evidence type="ECO:0000313" key="2">
    <source>
        <dbReference type="EMBL" id="OLY83517.1"/>
    </source>
</evidence>
<comment type="caution">
    <text evidence="2">The sequence shown here is derived from an EMBL/GenBank/DDBJ whole genome shotgun (WGS) entry which is preliminary data.</text>
</comment>
<protein>
    <submittedName>
        <fullName evidence="2">Uncharacterized protein</fullName>
    </submittedName>
</protein>
<feature type="region of interest" description="Disordered" evidence="1">
    <location>
        <begin position="80"/>
        <end position="133"/>
    </location>
</feature>
<feature type="region of interest" description="Disordered" evidence="1">
    <location>
        <begin position="175"/>
        <end position="196"/>
    </location>
</feature>
<feature type="compositionally biased region" description="Polar residues" evidence="1">
    <location>
        <begin position="80"/>
        <end position="89"/>
    </location>
</feature>
<reference evidence="2 3" key="1">
    <citation type="journal article" date="2016" name="Mol. Biol. Evol.">
        <title>Genome-Wide Survey of Gut Fungi (Harpellales) Reveals the First Horizontally Transferred Ubiquitin Gene from a Mosquito Host.</title>
        <authorList>
            <person name="Wang Y."/>
            <person name="White M.M."/>
            <person name="Kvist S."/>
            <person name="Moncalvo J.M."/>
        </authorList>
    </citation>
    <scope>NUCLEOTIDE SEQUENCE [LARGE SCALE GENOMIC DNA]</scope>
    <source>
        <strain evidence="2 3">ALG-7-W6</strain>
    </source>
</reference>
<keyword evidence="3" id="KW-1185">Reference proteome</keyword>
<name>A0A1R0H308_9FUNG</name>
<proteinExistence type="predicted"/>
<organism evidence="2 3">
    <name type="scientific">Smittium mucronatum</name>
    <dbReference type="NCBI Taxonomy" id="133383"/>
    <lineage>
        <taxon>Eukaryota</taxon>
        <taxon>Fungi</taxon>
        <taxon>Fungi incertae sedis</taxon>
        <taxon>Zoopagomycota</taxon>
        <taxon>Kickxellomycotina</taxon>
        <taxon>Harpellomycetes</taxon>
        <taxon>Harpellales</taxon>
        <taxon>Legeriomycetaceae</taxon>
        <taxon>Smittium</taxon>
    </lineage>
</organism>
<gene>
    <name evidence="2" type="ORF">AYI68_g2340</name>
</gene>
<evidence type="ECO:0000256" key="1">
    <source>
        <dbReference type="SAM" id="MobiDB-lite"/>
    </source>
</evidence>
<evidence type="ECO:0000313" key="3">
    <source>
        <dbReference type="Proteomes" id="UP000187455"/>
    </source>
</evidence>
<feature type="compositionally biased region" description="Basic and acidic residues" evidence="1">
    <location>
        <begin position="121"/>
        <end position="131"/>
    </location>
</feature>
<sequence>MEYQLQATDIVIDDNHIDKYVVDRAPAKNLGLYPKLSSVAIHFKRLLQFTYNRLGAPMPNESQTTALKYQYKPEDLAENNIQHSGSTRGCSFGQQGRRQRHQRLGQENHKRGFSNPSTEPDTDHDQKRVKIETPMGYKIGRNRKGDNDTSVKTSHRGSFFQITWIFLPDFHNSKEVQGTPPSIKSNTPESVPASGKLQNRELETVWKMVGGKDWMTSIDLADAYSI</sequence>
<dbReference type="EMBL" id="LSSL01000870">
    <property type="protein sequence ID" value="OLY83517.1"/>
    <property type="molecule type" value="Genomic_DNA"/>
</dbReference>
<dbReference type="AlphaFoldDB" id="A0A1R0H308"/>
<accession>A0A1R0H308</accession>
<dbReference type="Proteomes" id="UP000187455">
    <property type="component" value="Unassembled WGS sequence"/>
</dbReference>